<reference evidence="2 3" key="1">
    <citation type="submission" date="2016-12" db="EMBL/GenBank/DDBJ databases">
        <title>The new phylogeny of genus Mycobacterium.</title>
        <authorList>
            <person name="Tortoli E."/>
            <person name="Trovato A."/>
            <person name="Cirillo D.M."/>
        </authorList>
    </citation>
    <scope>NUCLEOTIDE SEQUENCE [LARGE SCALE GENOMIC DNA]</scope>
    <source>
        <strain evidence="2 3">DSM 45454</strain>
    </source>
</reference>
<sequence>MVIGDFKHDHNHRHRHSTLGYPTPVEYTSAAAIASPCRGVQQGHAARGGPQRRGRTGPRIAHRSLVGRGRRPRNRPRRQVERAAPMTRSSSCTVGRTRWPPFERRFATATPRGSPSISSTRCCRPRTGFLCSRSGHCCHGRRLLASRW</sequence>
<gene>
    <name evidence="2" type="ORF">BST10_17200</name>
</gene>
<protein>
    <recommendedName>
        <fullName evidence="4">Transposase</fullName>
    </recommendedName>
</protein>
<feature type="region of interest" description="Disordered" evidence="1">
    <location>
        <begin position="1"/>
        <end position="22"/>
    </location>
</feature>
<proteinExistence type="predicted"/>
<evidence type="ECO:0000313" key="2">
    <source>
        <dbReference type="EMBL" id="OQZ94862.1"/>
    </source>
</evidence>
<organism evidence="2 3">
    <name type="scientific">Mycolicibacter algericus DSM 45454</name>
    <dbReference type="NCBI Taxonomy" id="723879"/>
    <lineage>
        <taxon>Bacteria</taxon>
        <taxon>Bacillati</taxon>
        <taxon>Actinomycetota</taxon>
        <taxon>Actinomycetes</taxon>
        <taxon>Mycobacteriales</taxon>
        <taxon>Mycobacteriaceae</taxon>
        <taxon>Mycolicibacter</taxon>
    </lineage>
</organism>
<evidence type="ECO:0000256" key="1">
    <source>
        <dbReference type="SAM" id="MobiDB-lite"/>
    </source>
</evidence>
<accession>A0ABX3RN30</accession>
<name>A0ABX3RN30_MYCAL</name>
<dbReference type="Proteomes" id="UP000192693">
    <property type="component" value="Unassembled WGS sequence"/>
</dbReference>
<feature type="compositionally biased region" description="Basic residues" evidence="1">
    <location>
        <begin position="68"/>
        <end position="77"/>
    </location>
</feature>
<feature type="region of interest" description="Disordered" evidence="1">
    <location>
        <begin position="38"/>
        <end position="97"/>
    </location>
</feature>
<feature type="compositionally biased region" description="Basic residues" evidence="1">
    <location>
        <begin position="50"/>
        <end position="62"/>
    </location>
</feature>
<comment type="caution">
    <text evidence="2">The sequence shown here is derived from an EMBL/GenBank/DDBJ whole genome shotgun (WGS) entry which is preliminary data.</text>
</comment>
<evidence type="ECO:0000313" key="3">
    <source>
        <dbReference type="Proteomes" id="UP000192693"/>
    </source>
</evidence>
<evidence type="ECO:0008006" key="4">
    <source>
        <dbReference type="Google" id="ProtNLM"/>
    </source>
</evidence>
<dbReference type="EMBL" id="MVHC01000023">
    <property type="protein sequence ID" value="OQZ94862.1"/>
    <property type="molecule type" value="Genomic_DNA"/>
</dbReference>
<keyword evidence="3" id="KW-1185">Reference proteome</keyword>